<reference evidence="1 2" key="1">
    <citation type="journal article" date="2015" name="Genom Data">
        <title>Draft genome sequence of a multidrug-resistant Chryseobacterium indologenes isolate from Malaysia.</title>
        <authorList>
            <person name="Yu C.Y."/>
            <person name="Ang G.Y."/>
            <person name="Cheng H.J."/>
            <person name="Cheong Y.M."/>
            <person name="Yin W.F."/>
            <person name="Chan K.G."/>
        </authorList>
    </citation>
    <scope>NUCLEOTIDE SEQUENCE [LARGE SCALE GENOMIC DNA]</scope>
    <source>
        <strain evidence="1 2">CI_885</strain>
    </source>
</reference>
<dbReference type="OrthoDB" id="1240811at2"/>
<dbReference type="PATRIC" id="fig|253.9.peg.3944"/>
<comment type="caution">
    <text evidence="1">The sequence shown here is derived from an EMBL/GenBank/DDBJ whole genome shotgun (WGS) entry which is preliminary data.</text>
</comment>
<sequence>MLDEQSEPVEYRFSFKKNSSYKGKSLLNINSSGRFTLLKEKADQDESIFTFKNLEYSSNITKDPLIFSPVAIHYNRKLNLAAIKDKKNFKPQWNRYRDKHRSANNRALLLIVEKLYFNTPLGMEYDILSNGVYLPFFLNEKGMYTENEHYRGLDFLSIPLDIPMETTFLCRCSDEKETHLEGWINLKEEHLDGLLLNQSFRNKAKDYHISRDFTIKSKIEIKLETITNVIKHIKLNYILKGEQDLFEEIDYTVDTDFDSYKDGCFRIFEGKRYTQTEWEEYEKERKKPGRNFSLLDED</sequence>
<dbReference type="AlphaFoldDB" id="A0A0N0ZWT9"/>
<reference evidence="2" key="2">
    <citation type="submission" date="2015-09" db="EMBL/GenBank/DDBJ databases">
        <title>Draft genome sequence of a multidrug-resistant Chryseobacterium indologenes isolate from Malaysia.</title>
        <authorList>
            <person name="Yu C.Y."/>
            <person name="Ang G.Y."/>
            <person name="Chan K.-G."/>
        </authorList>
    </citation>
    <scope>NUCLEOTIDE SEQUENCE [LARGE SCALE GENOMIC DNA]</scope>
    <source>
        <strain evidence="2">CI_885</strain>
    </source>
</reference>
<organism evidence="1 2">
    <name type="scientific">Chryseobacterium indologenes</name>
    <name type="common">Flavobacterium indologenes</name>
    <dbReference type="NCBI Taxonomy" id="253"/>
    <lineage>
        <taxon>Bacteria</taxon>
        <taxon>Pseudomonadati</taxon>
        <taxon>Bacteroidota</taxon>
        <taxon>Flavobacteriia</taxon>
        <taxon>Flavobacteriales</taxon>
        <taxon>Weeksellaceae</taxon>
        <taxon>Chryseobacterium group</taxon>
        <taxon>Chryseobacterium</taxon>
    </lineage>
</organism>
<evidence type="ECO:0000313" key="2">
    <source>
        <dbReference type="Proteomes" id="UP000037953"/>
    </source>
</evidence>
<protein>
    <submittedName>
        <fullName evidence="1">Uncharacterized protein</fullName>
    </submittedName>
</protein>
<dbReference type="Proteomes" id="UP000037953">
    <property type="component" value="Unassembled WGS sequence"/>
</dbReference>
<proteinExistence type="predicted"/>
<gene>
    <name evidence="1" type="ORF">AOB46_10605</name>
</gene>
<name>A0A0N0ZWT9_CHRID</name>
<evidence type="ECO:0000313" key="1">
    <source>
        <dbReference type="EMBL" id="KPE51117.1"/>
    </source>
</evidence>
<dbReference type="RefSeq" id="WP_062699086.1">
    <property type="nucleotide sequence ID" value="NZ_LJOD01000006.1"/>
</dbReference>
<accession>A0A0N0ZWT9</accession>
<dbReference type="EMBL" id="LJOD01000006">
    <property type="protein sequence ID" value="KPE51117.1"/>
    <property type="molecule type" value="Genomic_DNA"/>
</dbReference>